<proteinExistence type="predicted"/>
<sequence>MKKILLFFLGLVICISVWYGESRKFVPFPNGKNVTVWKTYNNKCYIIAGKYYGLFKPSLDHAYIETTNTSSGVDLIWKESSDTILAQVDSGSMLHSNPSVKVHITDYNLNKMHNDSLYTYFDTKLKVKRYKKNINIVSVSINEMGAL</sequence>
<organism evidence="1 2">
    <name type="scientific">Mucilaginibacter gracilis</name>
    <dbReference type="NCBI Taxonomy" id="423350"/>
    <lineage>
        <taxon>Bacteria</taxon>
        <taxon>Pseudomonadati</taxon>
        <taxon>Bacteroidota</taxon>
        <taxon>Sphingobacteriia</taxon>
        <taxon>Sphingobacteriales</taxon>
        <taxon>Sphingobacteriaceae</taxon>
        <taxon>Mucilaginibacter</taxon>
    </lineage>
</organism>
<evidence type="ECO:0000313" key="2">
    <source>
        <dbReference type="Proteomes" id="UP000268007"/>
    </source>
</evidence>
<dbReference type="EMBL" id="RBKU01000001">
    <property type="protein sequence ID" value="RKR84479.1"/>
    <property type="molecule type" value="Genomic_DNA"/>
</dbReference>
<dbReference type="AlphaFoldDB" id="A0A495J8V5"/>
<protein>
    <submittedName>
        <fullName evidence="1">Uncharacterized protein</fullName>
    </submittedName>
</protein>
<reference evidence="1 2" key="1">
    <citation type="submission" date="2018-10" db="EMBL/GenBank/DDBJ databases">
        <title>Genomic Encyclopedia of Archaeal and Bacterial Type Strains, Phase II (KMG-II): from individual species to whole genera.</title>
        <authorList>
            <person name="Goeker M."/>
        </authorList>
    </citation>
    <scope>NUCLEOTIDE SEQUENCE [LARGE SCALE GENOMIC DNA]</scope>
    <source>
        <strain evidence="1 2">DSM 18602</strain>
    </source>
</reference>
<gene>
    <name evidence="1" type="ORF">BDD43_4718</name>
</gene>
<accession>A0A495J8V5</accession>
<name>A0A495J8V5_9SPHI</name>
<dbReference type="OrthoDB" id="1495699at2"/>
<dbReference type="Proteomes" id="UP000268007">
    <property type="component" value="Unassembled WGS sequence"/>
</dbReference>
<evidence type="ECO:0000313" key="1">
    <source>
        <dbReference type="EMBL" id="RKR84479.1"/>
    </source>
</evidence>
<dbReference type="RefSeq" id="WP_121200129.1">
    <property type="nucleotide sequence ID" value="NZ_RBKU01000001.1"/>
</dbReference>
<comment type="caution">
    <text evidence="1">The sequence shown here is derived from an EMBL/GenBank/DDBJ whole genome shotgun (WGS) entry which is preliminary data.</text>
</comment>
<keyword evidence="2" id="KW-1185">Reference proteome</keyword>